<dbReference type="InterPro" id="IPR052575">
    <property type="entry name" value="SSU_processome_comp_20"/>
</dbReference>
<dbReference type="AlphaFoldDB" id="A0A816P994"/>
<dbReference type="PANTHER" id="PTHR17695">
    <property type="entry name" value="SMALL SUBUNIT PROCESSOME COMPONENT 20 HOMOLOG"/>
    <property type="match status" value="1"/>
</dbReference>
<dbReference type="SUPFAM" id="SSF47095">
    <property type="entry name" value="HMG-box"/>
    <property type="match status" value="2"/>
</dbReference>
<protein>
    <submittedName>
        <fullName evidence="2">(rape) hypothetical protein</fullName>
    </submittedName>
</protein>
<dbReference type="Proteomes" id="UP001295469">
    <property type="component" value="Chromosome A09"/>
</dbReference>
<gene>
    <name evidence="2" type="ORF">DARMORV10_A09P40400.1</name>
</gene>
<sequence length="674" mass="76275">MEGSATPIVEPESKFGSNVEGTETPIVEAESKSSIDPLLLWLVAYSMNLFKILSHSYLLARFGSTVEGSETPAVEPEPKDGSTVEASENDNPIVEAASKDGSTLVVNAYRIKVGGDDSTPISKFLLIDVDSMCLHLPFVRVVSTVEGVDATRIAEGGDDSTPISKFLLIIRAIGDYDFSNVSLSSPSIPRLPAPYLVFMEEFLKPYAKARRTKDRTLVAALTACGKKWTFMSKTDQEPFRLESAKRMDVYQKHRAVFDRLFYPMQPPSDGEFDDEPGQQIMSPFGIFVEYEVFLAGTRLTSFNGSFGKWNSMSAEDKAPFVTLSNDRMRVHQLVSIAFFAHLLDKYRDVNYHESSSDGSSEETEYFRPTNGLLVYLEEFLSEYEKDKKVLKKSSTLVFEELVQEWDMMTEEQRCPYHDKAKKLMNICRNPNSFGRGDCRNPNMPRNRLRLPCLRLDEWAAFTLEKLNRSKGSNFLADCLVELRDQNASKDFILLLEELLPYAQSVESYKRSSEFIFLKLVSELQMEARFSLDSILSLIAALSGDLKYDFAPFLPRLVKSLLILLNNGGLKNAETIEQVFALIFTSWSKIIENLRFCFARDVRGALRSTLELRYYPSDIINEKMSKSMSCVLDLARPSQLQKGIKMILSEVAEQPERAARAGFLHYDMIVRLQKS</sequence>
<proteinExistence type="predicted"/>
<dbReference type="Gene3D" id="1.10.30.10">
    <property type="entry name" value="High mobility group box domain"/>
    <property type="match status" value="1"/>
</dbReference>
<reference evidence="2" key="1">
    <citation type="submission" date="2021-01" db="EMBL/GenBank/DDBJ databases">
        <authorList>
            <consortium name="Genoscope - CEA"/>
            <person name="William W."/>
        </authorList>
    </citation>
    <scope>NUCLEOTIDE SEQUENCE</scope>
</reference>
<organism evidence="2">
    <name type="scientific">Brassica napus</name>
    <name type="common">Rape</name>
    <dbReference type="NCBI Taxonomy" id="3708"/>
    <lineage>
        <taxon>Eukaryota</taxon>
        <taxon>Viridiplantae</taxon>
        <taxon>Streptophyta</taxon>
        <taxon>Embryophyta</taxon>
        <taxon>Tracheophyta</taxon>
        <taxon>Spermatophyta</taxon>
        <taxon>Magnoliopsida</taxon>
        <taxon>eudicotyledons</taxon>
        <taxon>Gunneridae</taxon>
        <taxon>Pentapetalae</taxon>
        <taxon>rosids</taxon>
        <taxon>malvids</taxon>
        <taxon>Brassicales</taxon>
        <taxon>Brassicaceae</taxon>
        <taxon>Brassiceae</taxon>
        <taxon>Brassica</taxon>
    </lineage>
</organism>
<feature type="region of interest" description="Disordered" evidence="1">
    <location>
        <begin position="68"/>
        <end position="87"/>
    </location>
</feature>
<name>A0A816P994_BRANA</name>
<dbReference type="InterPro" id="IPR036910">
    <property type="entry name" value="HMG_box_dom_sf"/>
</dbReference>
<dbReference type="EMBL" id="HG994363">
    <property type="protein sequence ID" value="CAF2045687.1"/>
    <property type="molecule type" value="Genomic_DNA"/>
</dbReference>
<evidence type="ECO:0000313" key="2">
    <source>
        <dbReference type="EMBL" id="CAF2045687.1"/>
    </source>
</evidence>
<accession>A0A816P994</accession>
<dbReference type="PANTHER" id="PTHR17695:SF11">
    <property type="entry name" value="SMALL SUBUNIT PROCESSOME COMPONENT 20 HOMOLOG"/>
    <property type="match status" value="1"/>
</dbReference>
<evidence type="ECO:0000256" key="1">
    <source>
        <dbReference type="SAM" id="MobiDB-lite"/>
    </source>
</evidence>